<feature type="transmembrane region" description="Helical" evidence="1">
    <location>
        <begin position="393"/>
        <end position="413"/>
    </location>
</feature>
<dbReference type="PANTHER" id="PTHR39084:SF1">
    <property type="entry name" value="DUF4010 DOMAIN-CONTAINING PROTEIN"/>
    <property type="match status" value="1"/>
</dbReference>
<feature type="transmembrane region" description="Helical" evidence="1">
    <location>
        <begin position="6"/>
        <end position="22"/>
    </location>
</feature>
<accession>A0A3B1DIJ5</accession>
<keyword evidence="1" id="KW-0472">Membrane</keyword>
<feature type="transmembrane region" description="Helical" evidence="1">
    <location>
        <begin position="173"/>
        <end position="196"/>
    </location>
</feature>
<feature type="transmembrane region" description="Helical" evidence="1">
    <location>
        <begin position="264"/>
        <end position="285"/>
    </location>
</feature>
<feature type="transmembrane region" description="Helical" evidence="1">
    <location>
        <begin position="306"/>
        <end position="324"/>
    </location>
</feature>
<protein>
    <submittedName>
        <fullName evidence="4">Uncharacterized protein</fullName>
    </submittedName>
</protein>
<feature type="domain" description="MgtC/SapB/SrpB/YhiD N-terminal" evidence="2">
    <location>
        <begin position="10"/>
        <end position="132"/>
    </location>
</feature>
<proteinExistence type="predicted"/>
<gene>
    <name evidence="4" type="ORF">MNBD_PLANCTO03-1415</name>
</gene>
<organism evidence="4">
    <name type="scientific">hydrothermal vent metagenome</name>
    <dbReference type="NCBI Taxonomy" id="652676"/>
    <lineage>
        <taxon>unclassified sequences</taxon>
        <taxon>metagenomes</taxon>
        <taxon>ecological metagenomes</taxon>
    </lineage>
</organism>
<dbReference type="EMBL" id="UOGK01000664">
    <property type="protein sequence ID" value="VAX42239.1"/>
    <property type="molecule type" value="Genomic_DNA"/>
</dbReference>
<dbReference type="Pfam" id="PF13194">
    <property type="entry name" value="DUF4010"/>
    <property type="match status" value="1"/>
</dbReference>
<feature type="transmembrane region" description="Helical" evidence="1">
    <location>
        <begin position="364"/>
        <end position="387"/>
    </location>
</feature>
<feature type="transmembrane region" description="Helical" evidence="1">
    <location>
        <begin position="59"/>
        <end position="78"/>
    </location>
</feature>
<dbReference type="Pfam" id="PF02308">
    <property type="entry name" value="MgtC"/>
    <property type="match status" value="1"/>
</dbReference>
<evidence type="ECO:0000259" key="2">
    <source>
        <dbReference type="Pfam" id="PF02308"/>
    </source>
</evidence>
<name>A0A3B1DIJ5_9ZZZZ</name>
<feature type="transmembrane region" description="Helical" evidence="1">
    <location>
        <begin position="99"/>
        <end position="124"/>
    </location>
</feature>
<evidence type="ECO:0000256" key="1">
    <source>
        <dbReference type="SAM" id="Phobius"/>
    </source>
</evidence>
<feature type="transmembrane region" description="Helical" evidence="1">
    <location>
        <begin position="144"/>
        <end position="161"/>
    </location>
</feature>
<keyword evidence="1" id="KW-0812">Transmembrane</keyword>
<dbReference type="InterPro" id="IPR025105">
    <property type="entry name" value="DUF4010"/>
</dbReference>
<feature type="transmembrane region" description="Helical" evidence="1">
    <location>
        <begin position="202"/>
        <end position="222"/>
    </location>
</feature>
<dbReference type="PANTHER" id="PTHR39084">
    <property type="entry name" value="MEMBRANE PROTEIN-RELATED"/>
    <property type="match status" value="1"/>
</dbReference>
<reference evidence="4" key="1">
    <citation type="submission" date="2018-06" db="EMBL/GenBank/DDBJ databases">
        <authorList>
            <person name="Zhirakovskaya E."/>
        </authorList>
    </citation>
    <scope>NUCLEOTIDE SEQUENCE</scope>
</reference>
<evidence type="ECO:0000259" key="3">
    <source>
        <dbReference type="Pfam" id="PF13194"/>
    </source>
</evidence>
<sequence>MELTGPFLTLAIALGLGMLVGLQRERSPSSTHVGGVRTFPLVTVLGSACAMLGASMGPWLAVAAFLGVVAAGIIANVIGAKRGDPEPGMTTEVAMMVMFIVGVMLASEMLEIAVAIGVGTAILLQLKERLHDWARRLGDRDIHAVMQFALITFIVLPVLPNETYGPFDVLNPYRIWLMVVLVVGISLAGFIAFRVLGKTSGTLAAGLIGGLISSTATTVSYARRVRGTTNGHGAVIAVLILATLVMYGRVIAEIRLVSPTHAAMIATPVAIMAAATLVCAALAMLGHGKDGGEMPEQDNPTELKSALLFGGLYAVILVFVAAAKEWFGDTGIYAVAIISGLTEMDAITLSAGRLVERGRLDPETAWRVVVLASMSNMVFKTGIAWTLGGARLALRLAAWFGVLMLVGAALMLLW</sequence>
<feature type="transmembrane region" description="Helical" evidence="1">
    <location>
        <begin position="234"/>
        <end position="252"/>
    </location>
</feature>
<feature type="domain" description="DUF4010" evidence="3">
    <location>
        <begin position="180"/>
        <end position="388"/>
    </location>
</feature>
<dbReference type="InterPro" id="IPR049177">
    <property type="entry name" value="MgtC_SapB_SrpB_YhiD_N"/>
</dbReference>
<dbReference type="AlphaFoldDB" id="A0A3B1DIJ5"/>
<evidence type="ECO:0000313" key="4">
    <source>
        <dbReference type="EMBL" id="VAX42239.1"/>
    </source>
</evidence>
<keyword evidence="1" id="KW-1133">Transmembrane helix</keyword>
<feature type="transmembrane region" description="Helical" evidence="1">
    <location>
        <begin position="330"/>
        <end position="352"/>
    </location>
</feature>